<name>A0AAW8CWA4_9BURK</name>
<dbReference type="EMBL" id="JAUSRD010000004">
    <property type="protein sequence ID" value="MDP9893222.1"/>
    <property type="molecule type" value="Genomic_DNA"/>
</dbReference>
<organism evidence="1 2">
    <name type="scientific">Variovorax boronicumulans</name>
    <dbReference type="NCBI Taxonomy" id="436515"/>
    <lineage>
        <taxon>Bacteria</taxon>
        <taxon>Pseudomonadati</taxon>
        <taxon>Pseudomonadota</taxon>
        <taxon>Betaproteobacteria</taxon>
        <taxon>Burkholderiales</taxon>
        <taxon>Comamonadaceae</taxon>
        <taxon>Variovorax</taxon>
    </lineage>
</organism>
<gene>
    <name evidence="1" type="ORF">J2W31_002333</name>
</gene>
<evidence type="ECO:0000313" key="2">
    <source>
        <dbReference type="Proteomes" id="UP001242045"/>
    </source>
</evidence>
<reference evidence="1" key="1">
    <citation type="submission" date="2023-07" db="EMBL/GenBank/DDBJ databases">
        <title>Sorghum-associated microbial communities from plants grown in Nebraska, USA.</title>
        <authorList>
            <person name="Schachtman D."/>
        </authorList>
    </citation>
    <scope>NUCLEOTIDE SEQUENCE</scope>
    <source>
        <strain evidence="1">DS3754</strain>
    </source>
</reference>
<proteinExistence type="predicted"/>
<dbReference type="RefSeq" id="WP_307684854.1">
    <property type="nucleotide sequence ID" value="NZ_JAUSRD010000004.1"/>
</dbReference>
<sequence length="114" mass="12469">MTPRDSIAIATAALKWAAAHERRRAATAEKRRADAAHRDLSVWSPDYWPTARRQSAADEAVSIARRRERKAVSALVKVCEEVRGSLLDADIADPASSTSRAPVLELSASFQQEA</sequence>
<comment type="caution">
    <text evidence="1">The sequence shown here is derived from an EMBL/GenBank/DDBJ whole genome shotgun (WGS) entry which is preliminary data.</text>
</comment>
<dbReference type="AlphaFoldDB" id="A0AAW8CWA4"/>
<accession>A0AAW8CWA4</accession>
<dbReference type="Proteomes" id="UP001242045">
    <property type="component" value="Unassembled WGS sequence"/>
</dbReference>
<protein>
    <submittedName>
        <fullName evidence="1">Uncharacterized protein</fullName>
    </submittedName>
</protein>
<evidence type="ECO:0000313" key="1">
    <source>
        <dbReference type="EMBL" id="MDP9893222.1"/>
    </source>
</evidence>